<evidence type="ECO:0000313" key="3">
    <source>
        <dbReference type="Proteomes" id="UP000324222"/>
    </source>
</evidence>
<dbReference type="Proteomes" id="UP000324222">
    <property type="component" value="Unassembled WGS sequence"/>
</dbReference>
<accession>A0A5B7K966</accession>
<keyword evidence="3" id="KW-1185">Reference proteome</keyword>
<reference evidence="2" key="1">
    <citation type="submission" date="2019-05" db="EMBL/GenBank/DDBJ databases">
        <title>Another draft genome of Portunus trituberculatus and its Hox gene families provides insights of decapod evolution.</title>
        <authorList>
            <person name="Jeong J.-H."/>
            <person name="Song I."/>
            <person name="Kim S."/>
            <person name="Choi T."/>
            <person name="Kim D."/>
            <person name="Ryu S."/>
            <person name="Kim W."/>
        </authorList>
    </citation>
    <scope>NUCLEOTIDE SEQUENCE [LARGE SCALE GENOMIC DNA]</scope>
    <source>
        <tissue evidence="2">Muscle</tissue>
    </source>
</reference>
<feature type="compositionally biased region" description="Basic and acidic residues" evidence="1">
    <location>
        <begin position="126"/>
        <end position="140"/>
    </location>
</feature>
<protein>
    <recommendedName>
        <fullName evidence="4">CCHC-type domain-containing protein</fullName>
    </recommendedName>
</protein>
<dbReference type="AlphaFoldDB" id="A0A5B7K966"/>
<organism evidence="2 3">
    <name type="scientific">Portunus trituberculatus</name>
    <name type="common">Swimming crab</name>
    <name type="synonym">Neptunus trituberculatus</name>
    <dbReference type="NCBI Taxonomy" id="210409"/>
    <lineage>
        <taxon>Eukaryota</taxon>
        <taxon>Metazoa</taxon>
        <taxon>Ecdysozoa</taxon>
        <taxon>Arthropoda</taxon>
        <taxon>Crustacea</taxon>
        <taxon>Multicrustacea</taxon>
        <taxon>Malacostraca</taxon>
        <taxon>Eumalacostraca</taxon>
        <taxon>Eucarida</taxon>
        <taxon>Decapoda</taxon>
        <taxon>Pleocyemata</taxon>
        <taxon>Brachyura</taxon>
        <taxon>Eubrachyura</taxon>
        <taxon>Portunoidea</taxon>
        <taxon>Portunidae</taxon>
        <taxon>Portuninae</taxon>
        <taxon>Portunus</taxon>
    </lineage>
</organism>
<dbReference type="Gene3D" id="4.10.60.10">
    <property type="entry name" value="Zinc finger, CCHC-type"/>
    <property type="match status" value="1"/>
</dbReference>
<sequence length="191" mass="20609">MVDIASLPRPKQLIQLRMCLSLETQSAGAHATGASKLHFSRRRGGRYFPETHQGIQQRGTDKSLSEEIDVCILTGVQDEQVVQKIIALDAAATLADVVTLCRSYEATRTTASALRAPPGVRAVSQYRKDKKTDHRTKADAHSAVSSPHPSCSNCGKQQHGPKGCPDTEAVCHGCGITGHWSHTEKCPAKTV</sequence>
<name>A0A5B7K966_PORTR</name>
<proteinExistence type="predicted"/>
<feature type="region of interest" description="Disordered" evidence="1">
    <location>
        <begin position="122"/>
        <end position="157"/>
    </location>
</feature>
<evidence type="ECO:0008006" key="4">
    <source>
        <dbReference type="Google" id="ProtNLM"/>
    </source>
</evidence>
<comment type="caution">
    <text evidence="2">The sequence shown here is derived from an EMBL/GenBank/DDBJ whole genome shotgun (WGS) entry which is preliminary data.</text>
</comment>
<evidence type="ECO:0000313" key="2">
    <source>
        <dbReference type="EMBL" id="MPD05153.1"/>
    </source>
</evidence>
<evidence type="ECO:0000256" key="1">
    <source>
        <dbReference type="SAM" id="MobiDB-lite"/>
    </source>
</evidence>
<dbReference type="OrthoDB" id="8039770at2759"/>
<feature type="compositionally biased region" description="Polar residues" evidence="1">
    <location>
        <begin position="143"/>
        <end position="156"/>
    </location>
</feature>
<dbReference type="EMBL" id="VSRR010144675">
    <property type="protein sequence ID" value="MPD05153.1"/>
    <property type="molecule type" value="Genomic_DNA"/>
</dbReference>
<gene>
    <name evidence="2" type="ORF">E2C01_100884</name>
</gene>